<dbReference type="Proteomes" id="UP000886998">
    <property type="component" value="Unassembled WGS sequence"/>
</dbReference>
<accession>A0A8X6WPW1</accession>
<comment type="caution">
    <text evidence="1">The sequence shown here is derived from an EMBL/GenBank/DDBJ whole genome shotgun (WGS) entry which is preliminary data.</text>
</comment>
<evidence type="ECO:0008006" key="3">
    <source>
        <dbReference type="Google" id="ProtNLM"/>
    </source>
</evidence>
<reference evidence="1" key="1">
    <citation type="submission" date="2020-08" db="EMBL/GenBank/DDBJ databases">
        <title>Multicomponent nature underlies the extraordinary mechanical properties of spider dragline silk.</title>
        <authorList>
            <person name="Kono N."/>
            <person name="Nakamura H."/>
            <person name="Mori M."/>
            <person name="Yoshida Y."/>
            <person name="Ohtoshi R."/>
            <person name="Malay A.D."/>
            <person name="Moran D.A.P."/>
            <person name="Tomita M."/>
            <person name="Numata K."/>
            <person name="Arakawa K."/>
        </authorList>
    </citation>
    <scope>NUCLEOTIDE SEQUENCE</scope>
</reference>
<sequence length="153" mass="17951">MEFNNQISVLTQNNWNTWKHDMQVILMHYGCWQFIIQIKPEKPDEGATYKEKLDLQLHKDRCYTLIYANISSDLKNLITETTDGVVAGKILKDHFEPVTRARVIQLLDEFFEPDTNQGRSWGVMSRVKTKLTKSGYKRRAINWTAIFYAGFMN</sequence>
<evidence type="ECO:0000313" key="2">
    <source>
        <dbReference type="Proteomes" id="UP000886998"/>
    </source>
</evidence>
<dbReference type="OrthoDB" id="2783063at2759"/>
<dbReference type="AlphaFoldDB" id="A0A8X6WPW1"/>
<gene>
    <name evidence="1" type="primary">AVEN_43597_1</name>
    <name evidence="1" type="ORF">TNIN_384301</name>
</gene>
<protein>
    <recommendedName>
        <fullName evidence="3">DUF4219 domain-containing protein</fullName>
    </recommendedName>
</protein>
<keyword evidence="2" id="KW-1185">Reference proteome</keyword>
<evidence type="ECO:0000313" key="1">
    <source>
        <dbReference type="EMBL" id="GFY37911.1"/>
    </source>
</evidence>
<organism evidence="1 2">
    <name type="scientific">Trichonephila inaurata madagascariensis</name>
    <dbReference type="NCBI Taxonomy" id="2747483"/>
    <lineage>
        <taxon>Eukaryota</taxon>
        <taxon>Metazoa</taxon>
        <taxon>Ecdysozoa</taxon>
        <taxon>Arthropoda</taxon>
        <taxon>Chelicerata</taxon>
        <taxon>Arachnida</taxon>
        <taxon>Araneae</taxon>
        <taxon>Araneomorphae</taxon>
        <taxon>Entelegynae</taxon>
        <taxon>Araneoidea</taxon>
        <taxon>Nephilidae</taxon>
        <taxon>Trichonephila</taxon>
        <taxon>Trichonephila inaurata</taxon>
    </lineage>
</organism>
<proteinExistence type="predicted"/>
<name>A0A8X6WPW1_9ARAC</name>
<dbReference type="EMBL" id="BMAV01000548">
    <property type="protein sequence ID" value="GFY37911.1"/>
    <property type="molecule type" value="Genomic_DNA"/>
</dbReference>